<evidence type="ECO:0000313" key="3">
    <source>
        <dbReference type="Proteomes" id="UP000036305"/>
    </source>
</evidence>
<dbReference type="Proteomes" id="UP000036305">
    <property type="component" value="Unassembled WGS sequence"/>
</dbReference>
<keyword evidence="3" id="KW-1185">Reference proteome</keyword>
<evidence type="ECO:0000313" key="4">
    <source>
        <dbReference type="Proteomes" id="UP000234505"/>
    </source>
</evidence>
<evidence type="ECO:0000313" key="2">
    <source>
        <dbReference type="EMBL" id="PLL28872.1"/>
    </source>
</evidence>
<reference evidence="2 4" key="3">
    <citation type="submission" date="2018-01" db="EMBL/GenBank/DDBJ databases">
        <title>Genomic study of Klebsiella pneumoniae.</title>
        <authorList>
            <person name="Yang Y."/>
            <person name="Bicalho R."/>
        </authorList>
    </citation>
    <scope>NUCLEOTIDE SEQUENCE [LARGE SCALE GENOMIC DNA]</scope>
    <source>
        <strain evidence="2 4">A11</strain>
    </source>
</reference>
<organism evidence="2 4">
    <name type="scientific">Klebsiella michiganensis</name>
    <dbReference type="NCBI Taxonomy" id="1134687"/>
    <lineage>
        <taxon>Bacteria</taxon>
        <taxon>Pseudomonadati</taxon>
        <taxon>Pseudomonadota</taxon>
        <taxon>Gammaproteobacteria</taxon>
        <taxon>Enterobacterales</taxon>
        <taxon>Enterobacteriaceae</taxon>
        <taxon>Klebsiella/Raoultella group</taxon>
        <taxon>Klebsiella</taxon>
    </lineage>
</organism>
<sequence>MDSKVEMQPVIARKLRDKDIGHYVDMANVADAGAYITIFTKCGVITGKIISGKKYYESIEKSYSTYQQGTYGAITYQYFQNAKKNYTEEADWVEDEGASYPLNFMHLEDVSIMVGTGEWRGFSNGLLRIKIEEIDGYMLGKAQG</sequence>
<evidence type="ECO:0000313" key="1">
    <source>
        <dbReference type="EMBL" id="KLY25711.1"/>
    </source>
</evidence>
<comment type="caution">
    <text evidence="2">The sequence shown here is derived from an EMBL/GenBank/DDBJ whole genome shotgun (WGS) entry which is preliminary data.</text>
</comment>
<dbReference type="EMBL" id="PIDS01001119">
    <property type="protein sequence ID" value="PLL28872.1"/>
    <property type="molecule type" value="Genomic_DNA"/>
</dbReference>
<protein>
    <recommendedName>
        <fullName evidence="5">Gas vesicle protein</fullName>
    </recommendedName>
</protein>
<dbReference type="EMBL" id="LEUS01000030">
    <property type="protein sequence ID" value="KLY25711.1"/>
    <property type="molecule type" value="Genomic_DNA"/>
</dbReference>
<evidence type="ECO:0008006" key="5">
    <source>
        <dbReference type="Google" id="ProtNLM"/>
    </source>
</evidence>
<reference evidence="1 3" key="1">
    <citation type="submission" date="2015-06" db="EMBL/GenBank/DDBJ databases">
        <title>The Genome Sequence of None.</title>
        <authorList>
            <consortium name="The Broad Institute Genomics Platform"/>
            <consortium name="The Broad Institute Genome Sequencing Center for Infectious Disease"/>
            <person name="Earl A.M."/>
            <person name="Onderdonk A.B."/>
            <person name="Kirby J."/>
            <person name="Ferraro M.J."/>
            <person name="Huang S."/>
            <person name="Spencer M."/>
            <person name="Fodor A."/>
            <person name="Hooper D."/>
            <person name="Dekker J."/>
            <person name="O'Brien T."/>
            <person name="Quan V."/>
            <person name="Gombosev A."/>
            <person name="Delaney M."/>
            <person name="DuBois A."/>
            <person name="Ernst C."/>
            <person name="Kim D.S."/>
            <person name="Rossman W."/>
            <person name="Gohs F."/>
            <person name="Petruso H."/>
            <person name="Nozar T."/>
            <person name="Mougeot F."/>
            <person name="Manson-McGuire A."/>
            <person name="Young S."/>
            <person name="Abouelleil A."/>
            <person name="Cao P."/>
            <person name="Chapman S.B."/>
            <person name="Griggs A."/>
            <person name="Priest M."/>
            <person name="Shea T."/>
            <person name="Wortman I."/>
            <person name="Wortman J.R."/>
            <person name="Nusbaum C."/>
            <person name="Birren B."/>
        </authorList>
    </citation>
    <scope>NUCLEOTIDE SEQUENCE [LARGE SCALE GENOMIC DNA]</scope>
    <source>
        <strain evidence="1 3">MGH87</strain>
    </source>
</reference>
<dbReference type="RefSeq" id="WP_032750793.1">
    <property type="nucleotide sequence ID" value="NZ_CABEJE010000012.1"/>
</dbReference>
<proteinExistence type="predicted"/>
<accession>A0A0J2GSH9</accession>
<dbReference type="AlphaFoldDB" id="A0A0J2GSH9"/>
<reference evidence="2 4" key="2">
    <citation type="submission" date="2017-11" db="EMBL/GenBank/DDBJ databases">
        <authorList>
            <person name="Han C.G."/>
        </authorList>
    </citation>
    <scope>NUCLEOTIDE SEQUENCE [LARGE SCALE GENOMIC DNA]</scope>
    <source>
        <strain evidence="2 4">A11</strain>
    </source>
</reference>
<gene>
    <name evidence="2" type="ORF">CWN50_25205</name>
    <name evidence="1" type="ORF">SK91_05617</name>
</gene>
<dbReference type="Proteomes" id="UP000234505">
    <property type="component" value="Unassembled WGS sequence"/>
</dbReference>
<name>A0A0J2GSH9_9ENTR</name>